<dbReference type="EMBL" id="BMAW01096879">
    <property type="protein sequence ID" value="GFS76848.1"/>
    <property type="molecule type" value="Genomic_DNA"/>
</dbReference>
<dbReference type="AlphaFoldDB" id="A0A8X6MTA8"/>
<gene>
    <name evidence="2" type="ORF">NPIL_283521</name>
</gene>
<accession>A0A8X6MTA8</accession>
<keyword evidence="1" id="KW-0732">Signal</keyword>
<organism evidence="2 3">
    <name type="scientific">Nephila pilipes</name>
    <name type="common">Giant wood spider</name>
    <name type="synonym">Nephila maculata</name>
    <dbReference type="NCBI Taxonomy" id="299642"/>
    <lineage>
        <taxon>Eukaryota</taxon>
        <taxon>Metazoa</taxon>
        <taxon>Ecdysozoa</taxon>
        <taxon>Arthropoda</taxon>
        <taxon>Chelicerata</taxon>
        <taxon>Arachnida</taxon>
        <taxon>Araneae</taxon>
        <taxon>Araneomorphae</taxon>
        <taxon>Entelegynae</taxon>
        <taxon>Araneoidea</taxon>
        <taxon>Nephilidae</taxon>
        <taxon>Nephila</taxon>
    </lineage>
</organism>
<evidence type="ECO:0000313" key="2">
    <source>
        <dbReference type="EMBL" id="GFS76848.1"/>
    </source>
</evidence>
<reference evidence="2" key="1">
    <citation type="submission" date="2020-08" db="EMBL/GenBank/DDBJ databases">
        <title>Multicomponent nature underlies the extraordinary mechanical properties of spider dragline silk.</title>
        <authorList>
            <person name="Kono N."/>
            <person name="Nakamura H."/>
            <person name="Mori M."/>
            <person name="Yoshida Y."/>
            <person name="Ohtoshi R."/>
            <person name="Malay A.D."/>
            <person name="Moran D.A.P."/>
            <person name="Tomita M."/>
            <person name="Numata K."/>
            <person name="Arakawa K."/>
        </authorList>
    </citation>
    <scope>NUCLEOTIDE SEQUENCE</scope>
</reference>
<feature type="chain" id="PRO_5036496056" description="Reverse transcriptase" evidence="1">
    <location>
        <begin position="26"/>
        <end position="110"/>
    </location>
</feature>
<evidence type="ECO:0000313" key="3">
    <source>
        <dbReference type="Proteomes" id="UP000887013"/>
    </source>
</evidence>
<evidence type="ECO:0008006" key="4">
    <source>
        <dbReference type="Google" id="ProtNLM"/>
    </source>
</evidence>
<protein>
    <recommendedName>
        <fullName evidence="4">Reverse transcriptase</fullName>
    </recommendedName>
</protein>
<keyword evidence="3" id="KW-1185">Reference proteome</keyword>
<feature type="signal peptide" evidence="1">
    <location>
        <begin position="1"/>
        <end position="25"/>
    </location>
</feature>
<proteinExistence type="predicted"/>
<name>A0A8X6MTA8_NEPPI</name>
<dbReference type="Proteomes" id="UP000887013">
    <property type="component" value="Unassembled WGS sequence"/>
</dbReference>
<comment type="caution">
    <text evidence="2">The sequence shown here is derived from an EMBL/GenBank/DDBJ whole genome shotgun (WGS) entry which is preliminary data.</text>
</comment>
<evidence type="ECO:0000256" key="1">
    <source>
        <dbReference type="SAM" id="SignalP"/>
    </source>
</evidence>
<sequence length="110" mass="13234">MNPGGRNSFLMILRELLLFLLEILSRRQNLPESFTRIEKLWKIILKRLIVSLNSPNLFSRKQYGFREEQHTTYQVLYFCQRIRDSHNMKPANRIAMAFLNLSKAFNRVWC</sequence>